<dbReference type="PROSITE" id="PS50026">
    <property type="entry name" value="EGF_3"/>
    <property type="match status" value="3"/>
</dbReference>
<dbReference type="PROSITE" id="PS00010">
    <property type="entry name" value="ASX_HYDROXYL"/>
    <property type="match status" value="2"/>
</dbReference>
<gene>
    <name evidence="9" type="ORF">GDO54_014819</name>
</gene>
<dbReference type="Gene3D" id="2.60.40.4100">
    <property type="entry name" value="Zona pellucida, ZP-C domain"/>
    <property type="match status" value="1"/>
</dbReference>
<protein>
    <recommendedName>
        <fullName evidence="11">Uromodulin</fullName>
    </recommendedName>
</protein>
<dbReference type="AlphaFoldDB" id="A0AAV2ZY19"/>
<dbReference type="SUPFAM" id="SSF57184">
    <property type="entry name" value="Growth factor receptor domain"/>
    <property type="match status" value="1"/>
</dbReference>
<evidence type="ECO:0000259" key="7">
    <source>
        <dbReference type="PROSITE" id="PS50026"/>
    </source>
</evidence>
<keyword evidence="3" id="KW-0732">Signal</keyword>
<proteinExistence type="predicted"/>
<dbReference type="Pfam" id="PF00100">
    <property type="entry name" value="Zona_pellucida"/>
    <property type="match status" value="1"/>
</dbReference>
<dbReference type="InterPro" id="IPR049883">
    <property type="entry name" value="NOTCH1_EGF-like"/>
</dbReference>
<sequence length="676" mass="75116">MFKIVTSLQLLLSKPLNSSERILNINANVTDKYTKVFNVTSSLKHLLIIGDESFTLNFTDPNGRTFTYEKNPYYSTYYYYYYYDWDVLSSHLVKNPAAGSWVLNAQGNSSLSVKILGFSGTCLNSDCHPNATCSEFGGYGECTCKPGFVGDGISCNDINECQSYYTNNCNYYGYSCVNTIGSYYCTCVTGYQYKEEFGCVDIDECANSTLNDCHPLAVCSNGLGSYTCTCPYGYNGDGKHCGVTYCSPGTQCNSIEDCINYNGSYSCIDPCSNHIILDDPWRSTSNVHNYYDYSNFYDWVHCDNNLNGWYRLKGEYGQHMPEFCVPKYSCGTHAPMWMNGQHPSVNDGIVKRTACANWNEDCCLWSNTISVKKCSEGYYVYKLQGTPACYLSYCIESNFSCSGMGCAPDEECRIVGGVQGCHCKNSSNIANGIQPGNLADQIKPQVICGLDNIEVTFSKCLLEKLGYDTSHFHLRDNSCQGIINKKDKTYISLISRLTNGDCGGNLSYTENEVTYTNTVYLTPKSDGVIIRNEYPIDFHCTYPSNMEISLLTAIGSFTSSALINVSGTSNFTITMGLFQDSGYSTPYTDSEVWLDSSSMLYVGVIVTGSCPNRNDPTIFVAENGVSLKGRFSIQVFKFLGGFNQIYLHCQVGLCDTSSYDCSTVSIDCYEFVYLLL</sequence>
<keyword evidence="4" id="KW-0677">Repeat</keyword>
<feature type="domain" description="ZP" evidence="8">
    <location>
        <begin position="447"/>
        <end position="676"/>
    </location>
</feature>
<dbReference type="PROSITE" id="PS01187">
    <property type="entry name" value="EGF_CA"/>
    <property type="match status" value="1"/>
</dbReference>
<dbReference type="InterPro" id="IPR009030">
    <property type="entry name" value="Growth_fac_rcpt_cys_sf"/>
</dbReference>
<evidence type="ECO:0000313" key="9">
    <source>
        <dbReference type="EMBL" id="DBA18927.1"/>
    </source>
</evidence>
<evidence type="ECO:0008006" key="11">
    <source>
        <dbReference type="Google" id="ProtNLM"/>
    </source>
</evidence>
<evidence type="ECO:0000259" key="8">
    <source>
        <dbReference type="PROSITE" id="PS51034"/>
    </source>
</evidence>
<evidence type="ECO:0000256" key="3">
    <source>
        <dbReference type="ARBA" id="ARBA00022729"/>
    </source>
</evidence>
<comment type="caution">
    <text evidence="6">Lacks conserved residue(s) required for the propagation of feature annotation.</text>
</comment>
<keyword evidence="10" id="KW-1185">Reference proteome</keyword>
<dbReference type="InterPro" id="IPR055355">
    <property type="entry name" value="ZP-C"/>
</dbReference>
<dbReference type="Pfam" id="PF07645">
    <property type="entry name" value="EGF_CA"/>
    <property type="match status" value="2"/>
</dbReference>
<reference evidence="9" key="1">
    <citation type="thesis" date="2020" institute="ProQuest LLC" country="789 East Eisenhower Parkway, Ann Arbor, MI, USA">
        <title>Comparative Genomics and Chromosome Evolution.</title>
        <authorList>
            <person name="Mudd A.B."/>
        </authorList>
    </citation>
    <scope>NUCLEOTIDE SEQUENCE</scope>
    <source>
        <strain evidence="9">1538</strain>
        <tissue evidence="9">Blood</tissue>
    </source>
</reference>
<organism evidence="9 10">
    <name type="scientific">Pyxicephalus adspersus</name>
    <name type="common">African bullfrog</name>
    <dbReference type="NCBI Taxonomy" id="30357"/>
    <lineage>
        <taxon>Eukaryota</taxon>
        <taxon>Metazoa</taxon>
        <taxon>Chordata</taxon>
        <taxon>Craniata</taxon>
        <taxon>Vertebrata</taxon>
        <taxon>Euteleostomi</taxon>
        <taxon>Amphibia</taxon>
        <taxon>Batrachia</taxon>
        <taxon>Anura</taxon>
        <taxon>Neobatrachia</taxon>
        <taxon>Ranoidea</taxon>
        <taxon>Pyxicephalidae</taxon>
        <taxon>Pyxicephalinae</taxon>
        <taxon>Pyxicephalus</taxon>
    </lineage>
</organism>
<dbReference type="InterPro" id="IPR024731">
    <property type="entry name" value="NELL2-like_EGF"/>
</dbReference>
<dbReference type="InterPro" id="IPR000742">
    <property type="entry name" value="EGF"/>
</dbReference>
<comment type="subcellular location">
    <subcellularLocation>
        <location evidence="1">Cell projection</location>
        <location evidence="1">Cilium</location>
    </subcellularLocation>
</comment>
<dbReference type="GO" id="GO:0005509">
    <property type="term" value="F:calcium ion binding"/>
    <property type="evidence" value="ECO:0007669"/>
    <property type="project" value="InterPro"/>
</dbReference>
<evidence type="ECO:0000256" key="6">
    <source>
        <dbReference type="PROSITE-ProRule" id="PRU00076"/>
    </source>
</evidence>
<dbReference type="Pfam" id="PF12947">
    <property type="entry name" value="EGF_3"/>
    <property type="match status" value="1"/>
</dbReference>
<dbReference type="SMART" id="SM00181">
    <property type="entry name" value="EGF"/>
    <property type="match status" value="3"/>
</dbReference>
<evidence type="ECO:0000256" key="5">
    <source>
        <dbReference type="ARBA" id="ARBA00023157"/>
    </source>
</evidence>
<feature type="domain" description="EGF-like" evidence="7">
    <location>
        <begin position="118"/>
        <end position="156"/>
    </location>
</feature>
<accession>A0AAV2ZY19</accession>
<dbReference type="InterPro" id="IPR057774">
    <property type="entry name" value="D8C_UMOD/GP2/OIT3-like"/>
</dbReference>
<dbReference type="EMBL" id="DYDO01000008">
    <property type="protein sequence ID" value="DBA18927.1"/>
    <property type="molecule type" value="Genomic_DNA"/>
</dbReference>
<evidence type="ECO:0000256" key="2">
    <source>
        <dbReference type="ARBA" id="ARBA00022536"/>
    </source>
</evidence>
<dbReference type="Proteomes" id="UP001181693">
    <property type="component" value="Unassembled WGS sequence"/>
</dbReference>
<keyword evidence="2 6" id="KW-0245">EGF-like domain</keyword>
<dbReference type="InterPro" id="IPR018097">
    <property type="entry name" value="EGF_Ca-bd_CS"/>
</dbReference>
<evidence type="ECO:0000256" key="4">
    <source>
        <dbReference type="ARBA" id="ARBA00022737"/>
    </source>
</evidence>
<dbReference type="Gene3D" id="2.10.25.10">
    <property type="entry name" value="Laminin"/>
    <property type="match status" value="3"/>
</dbReference>
<dbReference type="SMART" id="SM00179">
    <property type="entry name" value="EGF_CA"/>
    <property type="match status" value="2"/>
</dbReference>
<dbReference type="Pfam" id="PF23283">
    <property type="entry name" value="D8C_UMOD"/>
    <property type="match status" value="1"/>
</dbReference>
<dbReference type="PROSITE" id="PS01186">
    <property type="entry name" value="EGF_2"/>
    <property type="match status" value="3"/>
</dbReference>
<feature type="domain" description="EGF-like" evidence="7">
    <location>
        <begin position="201"/>
        <end position="242"/>
    </location>
</feature>
<feature type="domain" description="EGF-like" evidence="7">
    <location>
        <begin position="157"/>
        <end position="200"/>
    </location>
</feature>
<dbReference type="PROSITE" id="PS51034">
    <property type="entry name" value="ZP_2"/>
    <property type="match status" value="1"/>
</dbReference>
<keyword evidence="5" id="KW-1015">Disulfide bond</keyword>
<dbReference type="FunFam" id="2.10.25.10:FF:000038">
    <property type="entry name" value="Fibrillin 2"/>
    <property type="match status" value="1"/>
</dbReference>
<comment type="caution">
    <text evidence="9">The sequence shown here is derived from an EMBL/GenBank/DDBJ whole genome shotgun (WGS) entry which is preliminary data.</text>
</comment>
<dbReference type="PANTHER" id="PTHR14002">
    <property type="entry name" value="ENDOGLIN/TGF-BETA RECEPTOR TYPE III"/>
    <property type="match status" value="1"/>
</dbReference>
<dbReference type="PANTHER" id="PTHR14002:SF40">
    <property type="entry name" value="UROMODULIN"/>
    <property type="match status" value="1"/>
</dbReference>
<dbReference type="InterPro" id="IPR042235">
    <property type="entry name" value="ZP-C_dom"/>
</dbReference>
<dbReference type="SMART" id="SM00241">
    <property type="entry name" value="ZP"/>
    <property type="match status" value="1"/>
</dbReference>
<dbReference type="InterPro" id="IPR000152">
    <property type="entry name" value="EGF-type_Asp/Asn_hydroxyl_site"/>
</dbReference>
<name>A0AAV2ZY19_PYXAD</name>
<dbReference type="CDD" id="cd00054">
    <property type="entry name" value="EGF_CA"/>
    <property type="match status" value="2"/>
</dbReference>
<dbReference type="InterPro" id="IPR001507">
    <property type="entry name" value="ZP_dom"/>
</dbReference>
<dbReference type="InterPro" id="IPR001881">
    <property type="entry name" value="EGF-like_Ca-bd_dom"/>
</dbReference>
<evidence type="ECO:0000313" key="10">
    <source>
        <dbReference type="Proteomes" id="UP001181693"/>
    </source>
</evidence>
<dbReference type="Gene3D" id="2.60.40.3210">
    <property type="entry name" value="Zona pellucida, ZP-N domain"/>
    <property type="match status" value="1"/>
</dbReference>
<evidence type="ECO:0000256" key="1">
    <source>
        <dbReference type="ARBA" id="ARBA00004138"/>
    </source>
</evidence>